<gene>
    <name evidence="2" type="ORF">L910_1482</name>
</gene>
<comment type="caution">
    <text evidence="2">The sequence shown here is derived from an EMBL/GenBank/DDBJ whole genome shotgun (WGS) entry which is preliminary data.</text>
</comment>
<dbReference type="Gene3D" id="2.115.10.20">
    <property type="entry name" value="Glycosyl hydrolase domain, family 43"/>
    <property type="match status" value="1"/>
</dbReference>
<dbReference type="Pfam" id="PF24793">
    <property type="entry name" value="GINT1_N"/>
    <property type="match status" value="1"/>
</dbReference>
<dbReference type="AlphaFoldDB" id="S7HZ18"/>
<dbReference type="Proteomes" id="UP000014854">
    <property type="component" value="Unassembled WGS sequence"/>
</dbReference>
<protein>
    <recommendedName>
        <fullName evidence="1">Glucosamine inositolphosphorylceramide transferase 1 N-terminal domain-containing protein</fullName>
    </recommendedName>
</protein>
<feature type="domain" description="Glucosamine inositolphosphorylceramide transferase 1 N-terminal" evidence="1">
    <location>
        <begin position="64"/>
        <end position="262"/>
    </location>
</feature>
<proteinExistence type="predicted"/>
<evidence type="ECO:0000313" key="3">
    <source>
        <dbReference type="Proteomes" id="UP000014854"/>
    </source>
</evidence>
<dbReference type="InterPro" id="IPR023296">
    <property type="entry name" value="Glyco_hydro_beta-prop_sf"/>
</dbReference>
<sequence>MSGGHASSDHHYGDLDVLTAIKTLHSKLFELEKWRIGIVHQSLSEILNSGVQPTNIEWFNCHRYDFVADPFLFTLDDQLYLACEVFDYLRGKGKLKCFDLAGREYLFFEAINALGGHKSYPLIVEHGGEYYAIPETSDRHEVALYRFDRESEQFLWHQALLSDGDYVDTSLVEYEGHWYLFTSGARDPFTQRLFVADEFAGPYHEHPQSPICRNICGGRNGGAIVSLDNQYYRLGQNCDGAYGKSLLVMQINTLTPTQYAESVFNEIHAVEPYVDGIHTLSYCEGVTVIDAKVHTYYLPNLVKKMAFKLMERFDIERHYD</sequence>
<accession>S7HZ18</accession>
<dbReference type="InterPro" id="IPR056442">
    <property type="entry name" value="GINT1_N"/>
</dbReference>
<dbReference type="PATRIC" id="fig|1336752.4.peg.3332"/>
<organism evidence="2 3">
    <name type="scientific">Vibrio fluvialis PG41</name>
    <dbReference type="NCBI Taxonomy" id="1336752"/>
    <lineage>
        <taxon>Bacteria</taxon>
        <taxon>Pseudomonadati</taxon>
        <taxon>Pseudomonadota</taxon>
        <taxon>Gammaproteobacteria</taxon>
        <taxon>Vibrionales</taxon>
        <taxon>Vibrionaceae</taxon>
        <taxon>Vibrio</taxon>
    </lineage>
</organism>
<name>S7HZ18_VIBFL</name>
<reference evidence="2 3" key="1">
    <citation type="journal article" date="2013" name="Gut Pathog.">
        <title>Evidence of a new metabolic capacity in an emerging diarrheal pathogen: lessons from the draft genomes of Vibrio fluvialis strains PG41 and I21563.</title>
        <authorList>
            <person name="Khatri I."/>
            <person name="Mahajan S."/>
            <person name="Dureja C."/>
            <person name="Subramanian S."/>
            <person name="Raychaudhuri S."/>
        </authorList>
    </citation>
    <scope>NUCLEOTIDE SEQUENCE [LARGE SCALE GENOMIC DNA]</scope>
    <source>
        <strain evidence="2 3">PG41</strain>
    </source>
</reference>
<dbReference type="EMBL" id="ASXS01000015">
    <property type="protein sequence ID" value="EPP21054.1"/>
    <property type="molecule type" value="Genomic_DNA"/>
</dbReference>
<evidence type="ECO:0000313" key="2">
    <source>
        <dbReference type="EMBL" id="EPP21054.1"/>
    </source>
</evidence>
<dbReference type="SUPFAM" id="SSF75005">
    <property type="entry name" value="Arabinanase/levansucrase/invertase"/>
    <property type="match status" value="1"/>
</dbReference>
<evidence type="ECO:0000259" key="1">
    <source>
        <dbReference type="Pfam" id="PF24793"/>
    </source>
</evidence>